<reference evidence="2 3" key="1">
    <citation type="submission" date="2021-11" db="EMBL/GenBank/DDBJ databases">
        <title>Lacrimispora sp. nov. NSJ-141 isolated from human feces.</title>
        <authorList>
            <person name="Abdugheni R."/>
        </authorList>
    </citation>
    <scope>NUCLEOTIDE SEQUENCE [LARGE SCALE GENOMIC DNA]</scope>
    <source>
        <strain evidence="2 3">NSJ-141</strain>
    </source>
</reference>
<proteinExistence type="predicted"/>
<dbReference type="InterPro" id="IPR032466">
    <property type="entry name" value="Metal_Hydrolase"/>
</dbReference>
<evidence type="ECO:0000313" key="2">
    <source>
        <dbReference type="EMBL" id="MCD2492001.1"/>
    </source>
</evidence>
<dbReference type="Pfam" id="PF04909">
    <property type="entry name" value="Amidohydro_2"/>
    <property type="match status" value="1"/>
</dbReference>
<organism evidence="2 3">
    <name type="scientific">Lientehia hominis</name>
    <dbReference type="NCBI Taxonomy" id="2897778"/>
    <lineage>
        <taxon>Bacteria</taxon>
        <taxon>Bacillati</taxon>
        <taxon>Bacillota</taxon>
        <taxon>Clostridia</taxon>
        <taxon>Lachnospirales</taxon>
        <taxon>Lachnospiraceae</taxon>
        <taxon>Lientehia</taxon>
    </lineage>
</organism>
<dbReference type="Proteomes" id="UP001299265">
    <property type="component" value="Unassembled WGS sequence"/>
</dbReference>
<dbReference type="SUPFAM" id="SSF51556">
    <property type="entry name" value="Metallo-dependent hydrolases"/>
    <property type="match status" value="1"/>
</dbReference>
<sequence length="388" mass="44026">MYEALKDMPLIDTHVHRVHPDREPEFGKIAGGYIDGPGQDRNSRQTILYEMVIQALRERFGMPEDTSDAEVEAERFRRYTSEPKKYMRELFSEGNVAMSCFETGSPLRGRAFTGEEAAYFYESVPKGKRSVIIRIERSVDELLDKKLSYREFTEKLTADLDDRIIKEAAVGLKSSVAYYGGLNIQLADEKKAEEAYEHIVSGAGTGKDEKCLYTFTLMLGVEAAVKHGIPLQIHTGAGGGTLDFKSFDPVGLTDFLRDSRVFNRAKIVLLHGGHPHEEDASFLTAQFSNVYTDCSGTFYLCTVNGVNRLRALMERTPMNKLMYGSDGVMFPELAWFGHGYFRKVLARVLTQLAEEGFIREKRALEFARMILYDNALECYSKLKERMDR</sequence>
<protein>
    <submittedName>
        <fullName evidence="2">Amidohydrolase</fullName>
    </submittedName>
</protein>
<dbReference type="Gene3D" id="3.20.20.140">
    <property type="entry name" value="Metal-dependent hydrolases"/>
    <property type="match status" value="1"/>
</dbReference>
<dbReference type="GO" id="GO:0016787">
    <property type="term" value="F:hydrolase activity"/>
    <property type="evidence" value="ECO:0007669"/>
    <property type="project" value="InterPro"/>
</dbReference>
<dbReference type="PANTHER" id="PTHR43383:SF2">
    <property type="entry name" value="AMIDOHYDROLASE 2 FAMILY PROTEIN"/>
    <property type="match status" value="1"/>
</dbReference>
<dbReference type="InterPro" id="IPR006680">
    <property type="entry name" value="Amidohydro-rel"/>
</dbReference>
<dbReference type="AlphaFoldDB" id="A0AAP2RHE8"/>
<evidence type="ECO:0000313" key="3">
    <source>
        <dbReference type="Proteomes" id="UP001299265"/>
    </source>
</evidence>
<accession>A0AAP2RHE8</accession>
<dbReference type="PANTHER" id="PTHR43383">
    <property type="entry name" value="NODULIN 6"/>
    <property type="match status" value="1"/>
</dbReference>
<dbReference type="RefSeq" id="WP_231061923.1">
    <property type="nucleotide sequence ID" value="NZ_JAJNOR010000002.1"/>
</dbReference>
<evidence type="ECO:0000259" key="1">
    <source>
        <dbReference type="Pfam" id="PF04909"/>
    </source>
</evidence>
<name>A0AAP2RHE8_9FIRM</name>
<dbReference type="EMBL" id="JAJNOR010000002">
    <property type="protein sequence ID" value="MCD2492001.1"/>
    <property type="molecule type" value="Genomic_DNA"/>
</dbReference>
<feature type="domain" description="Amidohydrolase-related" evidence="1">
    <location>
        <begin position="220"/>
        <end position="379"/>
    </location>
</feature>
<gene>
    <name evidence="2" type="ORF">LQE92_05095</name>
</gene>
<comment type="caution">
    <text evidence="2">The sequence shown here is derived from an EMBL/GenBank/DDBJ whole genome shotgun (WGS) entry which is preliminary data.</text>
</comment>
<keyword evidence="3" id="KW-1185">Reference proteome</keyword>